<evidence type="ECO:0000313" key="2">
    <source>
        <dbReference type="Proteomes" id="UP000011508"/>
    </source>
</evidence>
<organism evidence="1 2">
    <name type="scientific">Haloferax sulfurifontis ATCC BAA-897</name>
    <dbReference type="NCBI Taxonomy" id="662480"/>
    <lineage>
        <taxon>Archaea</taxon>
        <taxon>Methanobacteriati</taxon>
        <taxon>Methanobacteriota</taxon>
        <taxon>Stenosarchaea group</taxon>
        <taxon>Halobacteria</taxon>
        <taxon>Halobacteriales</taxon>
        <taxon>Haloferacaceae</taxon>
        <taxon>Haloferax</taxon>
    </lineage>
</organism>
<dbReference type="EMBL" id="AOLM01000020">
    <property type="protein sequence ID" value="ELZ91149.1"/>
    <property type="molecule type" value="Genomic_DNA"/>
</dbReference>
<evidence type="ECO:0000313" key="1">
    <source>
        <dbReference type="EMBL" id="ELZ91149.1"/>
    </source>
</evidence>
<reference evidence="1 2" key="1">
    <citation type="journal article" date="2014" name="PLoS Genet.">
        <title>Phylogenetically driven sequencing of extremely halophilic archaea reveals strategies for static and dynamic osmo-response.</title>
        <authorList>
            <person name="Becker E.A."/>
            <person name="Seitzer P.M."/>
            <person name="Tritt A."/>
            <person name="Larsen D."/>
            <person name="Krusor M."/>
            <person name="Yao A.I."/>
            <person name="Wu D."/>
            <person name="Madern D."/>
            <person name="Eisen J.A."/>
            <person name="Darling A.E."/>
            <person name="Facciotti M.T."/>
        </authorList>
    </citation>
    <scope>NUCLEOTIDE SEQUENCE [LARGE SCALE GENOMIC DNA]</scope>
    <source>
        <strain evidence="1 2">ATCC BAA-897</strain>
    </source>
</reference>
<gene>
    <name evidence="1" type="ORF">C441_12480</name>
</gene>
<keyword evidence="2" id="KW-1185">Reference proteome</keyword>
<sequence>MTVSQTQSIPTQDELEKVLGDDRVSDKKYDRYYKPYFEYLYSLPAGEVATDIELFDHAAGNYSRRTYREYLKHTIEYDPALELKVAGYVYHVDSFIEQNAVKNNITDIGKHINVVQQTCLNTYRESKTRYSERLIHYLRKETETEYSGFLNGMVDSDVVDRLLDTYEELLADRVPEKVTSMNQSGKNMAGSVNEELFLLALESAGLTRGSDFEQISSKGDTGDIKVYQKSGGNPFRIEAKSSKNRERGEFGVGAVDSPSGLLGFFDDAEEIVGAAGKLDNECRVVYLPPGTLADIARSDHSVYSMTSQKTGQRFLRANNEYGVDMKHYHAHGDLPDKPLGHEGKYLTATWGK</sequence>
<accession>M0I6T1</accession>
<name>M0I6T1_9EURY</name>
<dbReference type="RefSeq" id="WP_007275348.1">
    <property type="nucleotide sequence ID" value="NZ_AOLM01000020.1"/>
</dbReference>
<dbReference type="Proteomes" id="UP000011508">
    <property type="component" value="Unassembled WGS sequence"/>
</dbReference>
<comment type="caution">
    <text evidence="1">The sequence shown here is derived from an EMBL/GenBank/DDBJ whole genome shotgun (WGS) entry which is preliminary data.</text>
</comment>
<proteinExistence type="predicted"/>
<dbReference type="AlphaFoldDB" id="M0I6T1"/>
<protein>
    <submittedName>
        <fullName evidence="1">Uncharacterized protein</fullName>
    </submittedName>
</protein>